<reference evidence="5 6" key="1">
    <citation type="submission" date="2020-07" db="EMBL/GenBank/DDBJ databases">
        <title>Sequencing the genomes of 1000 actinobacteria strains.</title>
        <authorList>
            <person name="Klenk H.-P."/>
        </authorList>
    </citation>
    <scope>NUCLEOTIDE SEQUENCE [LARGE SCALE GENOMIC DNA]</scope>
    <source>
        <strain evidence="5 6">DSM 18965</strain>
    </source>
</reference>
<dbReference type="AlphaFoldDB" id="A0A7Y9F598"/>
<dbReference type="PANTHER" id="PTHR43046:SF12">
    <property type="entry name" value="GDP-MANNOSE MANNOSYL HYDROLASE"/>
    <property type="match status" value="1"/>
</dbReference>
<comment type="cofactor">
    <cofactor evidence="1">
        <name>Mg(2+)</name>
        <dbReference type="ChEBI" id="CHEBI:18420"/>
    </cofactor>
</comment>
<dbReference type="InterPro" id="IPR020084">
    <property type="entry name" value="NUDIX_hydrolase_CS"/>
</dbReference>
<evidence type="ECO:0000256" key="1">
    <source>
        <dbReference type="ARBA" id="ARBA00001946"/>
    </source>
</evidence>
<dbReference type="Pfam" id="PF00293">
    <property type="entry name" value="NUDIX"/>
    <property type="match status" value="1"/>
</dbReference>
<gene>
    <name evidence="5" type="ORF">BKA08_003133</name>
</gene>
<keyword evidence="2" id="KW-0378">Hydrolase</keyword>
<dbReference type="PROSITE" id="PS00893">
    <property type="entry name" value="NUDIX_BOX"/>
    <property type="match status" value="1"/>
</dbReference>
<dbReference type="EMBL" id="JACCBE010000001">
    <property type="protein sequence ID" value="NYD58895.1"/>
    <property type="molecule type" value="Genomic_DNA"/>
</dbReference>
<organism evidence="5 6">
    <name type="scientific">Nocardioides marinisabuli</name>
    <dbReference type="NCBI Taxonomy" id="419476"/>
    <lineage>
        <taxon>Bacteria</taxon>
        <taxon>Bacillati</taxon>
        <taxon>Actinomycetota</taxon>
        <taxon>Actinomycetes</taxon>
        <taxon>Propionibacteriales</taxon>
        <taxon>Nocardioidaceae</taxon>
        <taxon>Nocardioides</taxon>
    </lineage>
</organism>
<dbReference type="InterPro" id="IPR000086">
    <property type="entry name" value="NUDIX_hydrolase_dom"/>
</dbReference>
<evidence type="ECO:0000313" key="5">
    <source>
        <dbReference type="EMBL" id="NYD58895.1"/>
    </source>
</evidence>
<evidence type="ECO:0000259" key="4">
    <source>
        <dbReference type="PROSITE" id="PS51462"/>
    </source>
</evidence>
<dbReference type="GO" id="GO:0016787">
    <property type="term" value="F:hydrolase activity"/>
    <property type="evidence" value="ECO:0007669"/>
    <property type="project" value="UniProtKB-KW"/>
</dbReference>
<dbReference type="PANTHER" id="PTHR43046">
    <property type="entry name" value="GDP-MANNOSE MANNOSYL HYDROLASE"/>
    <property type="match status" value="1"/>
</dbReference>
<sequence>MDPVLRATARVLPVSPVGECLLLLDQDPGRPGELRWGTIGGALDPGEDHVAAALRELREETGVVVPAQALVGPFHRDRRHFTYDGRAFIGDSTFFALHLEREVSITFEHLEPGEVGNVMEARWWTPQGVAADGRLVAPDLPEIMSAAIDAARGAAPA</sequence>
<dbReference type="InterPro" id="IPR015797">
    <property type="entry name" value="NUDIX_hydrolase-like_dom_sf"/>
</dbReference>
<dbReference type="Proteomes" id="UP000516957">
    <property type="component" value="Unassembled WGS sequence"/>
</dbReference>
<evidence type="ECO:0000313" key="6">
    <source>
        <dbReference type="Proteomes" id="UP000516957"/>
    </source>
</evidence>
<comment type="caution">
    <text evidence="5">The sequence shown here is derived from an EMBL/GenBank/DDBJ whole genome shotgun (WGS) entry which is preliminary data.</text>
</comment>
<protein>
    <submittedName>
        <fullName evidence="5">8-oxo-dGTP pyrophosphatase MutT (NUDIX family)</fullName>
    </submittedName>
</protein>
<dbReference type="CDD" id="cd04685">
    <property type="entry name" value="NUDIX_Hydrolase"/>
    <property type="match status" value="1"/>
</dbReference>
<name>A0A7Y9F598_9ACTN</name>
<dbReference type="Gene3D" id="3.90.79.10">
    <property type="entry name" value="Nucleoside Triphosphate Pyrophosphohydrolase"/>
    <property type="match status" value="1"/>
</dbReference>
<dbReference type="SUPFAM" id="SSF55811">
    <property type="entry name" value="Nudix"/>
    <property type="match status" value="1"/>
</dbReference>
<dbReference type="RefSeq" id="WP_179616435.1">
    <property type="nucleotide sequence ID" value="NZ_CP059163.1"/>
</dbReference>
<proteinExistence type="predicted"/>
<dbReference type="PROSITE" id="PS51462">
    <property type="entry name" value="NUDIX"/>
    <property type="match status" value="1"/>
</dbReference>
<keyword evidence="3" id="KW-0460">Magnesium</keyword>
<accession>A0A7Y9F598</accession>
<evidence type="ECO:0000256" key="2">
    <source>
        <dbReference type="ARBA" id="ARBA00022801"/>
    </source>
</evidence>
<feature type="domain" description="Nudix hydrolase" evidence="4">
    <location>
        <begin position="4"/>
        <end position="148"/>
    </location>
</feature>
<evidence type="ECO:0000256" key="3">
    <source>
        <dbReference type="ARBA" id="ARBA00022842"/>
    </source>
</evidence>
<keyword evidence="6" id="KW-1185">Reference proteome</keyword>